<sequence>MSIRIFSSAISGIDAQVIEVEVDSNPGLHAFNIVGLPDKAVEESKDRIASAIKNSGLKPPNSKHKKIVINLAPADLKKEGPSYDLPIAVGYLLETKQIKFDSSKKLFVGELSLDGSLKHTNGILATAILAKNLGFSDIIVPHSNKKEALVIRGLNVVGAKNISEVVGYLDGTMPMLADNSQNASVANENTETGISSLFMIKGQESAKRALIVAAAGAHNILMSGSPGSGKTLLAKALAELMPKMSFDEAIEVAKIYSSVGLIKDSALSFERPFRNPHHTTSAPAMVGGGAWPRPGEISLAHRGVLFLDELPEFPRNVLESLRQPLEEGTISVSRTASSVVLPAKFTFVAAMNPCPCGNYGDERNVCLCSPINVLRYRKKVSGPLLDRVDIQINVPRETIQNEEFGKSGLEIQRKTKEIKEQIANARKMQFTRFADSASSRQVGSGIYNNSEINYKNIDKHCVLEPNAEDFLRQAINAKGLSLRAYHKIKKLARTIADLEQSEFIKESHIAEAVKLRVNEKILSEFFFCRKSKLVAVLSIACISIK</sequence>
<keyword evidence="2" id="KW-0547">Nucleotide-binding</keyword>
<dbReference type="Pfam" id="PF13335">
    <property type="entry name" value="Mg_chelatase_C"/>
    <property type="match status" value="1"/>
</dbReference>
<accession>A0A0G0ZY72</accession>
<dbReference type="GO" id="GO:0005524">
    <property type="term" value="F:ATP binding"/>
    <property type="evidence" value="ECO:0007669"/>
    <property type="project" value="UniProtKB-KW"/>
</dbReference>
<comment type="similarity">
    <text evidence="1">Belongs to the Mg-chelatase subunits D/I family. ComM subfamily.</text>
</comment>
<dbReference type="Pfam" id="PF01078">
    <property type="entry name" value="Mg_chelatase"/>
    <property type="match status" value="1"/>
</dbReference>
<dbReference type="Gene3D" id="3.30.230.10">
    <property type="match status" value="1"/>
</dbReference>
<dbReference type="InterPro" id="IPR020568">
    <property type="entry name" value="Ribosomal_Su5_D2-typ_SF"/>
</dbReference>
<proteinExistence type="inferred from homology"/>
<dbReference type="AlphaFoldDB" id="A0A0G0ZY72"/>
<dbReference type="InterPro" id="IPR014721">
    <property type="entry name" value="Ribsml_uS5_D2-typ_fold_subgr"/>
</dbReference>
<dbReference type="PANTHER" id="PTHR32039">
    <property type="entry name" value="MAGNESIUM-CHELATASE SUBUNIT CHLI"/>
    <property type="match status" value="1"/>
</dbReference>
<dbReference type="InterPro" id="IPR003593">
    <property type="entry name" value="AAA+_ATPase"/>
</dbReference>
<dbReference type="Pfam" id="PF13541">
    <property type="entry name" value="ChlI"/>
    <property type="match status" value="1"/>
</dbReference>
<evidence type="ECO:0000313" key="6">
    <source>
        <dbReference type="Proteomes" id="UP000033859"/>
    </source>
</evidence>
<dbReference type="NCBIfam" id="TIGR00368">
    <property type="entry name" value="YifB family Mg chelatase-like AAA ATPase"/>
    <property type="match status" value="1"/>
</dbReference>
<dbReference type="SUPFAM" id="SSF54211">
    <property type="entry name" value="Ribosomal protein S5 domain 2-like"/>
    <property type="match status" value="1"/>
</dbReference>
<dbReference type="GO" id="GO:0003677">
    <property type="term" value="F:DNA binding"/>
    <property type="evidence" value="ECO:0007669"/>
    <property type="project" value="InterPro"/>
</dbReference>
<evidence type="ECO:0000256" key="2">
    <source>
        <dbReference type="ARBA" id="ARBA00022741"/>
    </source>
</evidence>
<dbReference type="SMART" id="SM00382">
    <property type="entry name" value="AAA"/>
    <property type="match status" value="1"/>
</dbReference>
<dbReference type="Proteomes" id="UP000033859">
    <property type="component" value="Unassembled WGS sequence"/>
</dbReference>
<dbReference type="Gene3D" id="3.40.50.300">
    <property type="entry name" value="P-loop containing nucleotide triphosphate hydrolases"/>
    <property type="match status" value="1"/>
</dbReference>
<comment type="caution">
    <text evidence="5">The sequence shown here is derived from an EMBL/GenBank/DDBJ whole genome shotgun (WGS) entry which is preliminary data.</text>
</comment>
<keyword evidence="3" id="KW-0067">ATP-binding</keyword>
<evidence type="ECO:0000259" key="4">
    <source>
        <dbReference type="SMART" id="SM00382"/>
    </source>
</evidence>
<dbReference type="EMBL" id="LCCE01000012">
    <property type="protein sequence ID" value="KKS26991.1"/>
    <property type="molecule type" value="Genomic_DNA"/>
</dbReference>
<evidence type="ECO:0000256" key="1">
    <source>
        <dbReference type="ARBA" id="ARBA00006354"/>
    </source>
</evidence>
<dbReference type="InterPro" id="IPR025158">
    <property type="entry name" value="Mg_chelat-rel_C"/>
</dbReference>
<reference evidence="5 6" key="1">
    <citation type="journal article" date="2015" name="Nature">
        <title>rRNA introns, odd ribosomes, and small enigmatic genomes across a large radiation of phyla.</title>
        <authorList>
            <person name="Brown C.T."/>
            <person name="Hug L.A."/>
            <person name="Thomas B.C."/>
            <person name="Sharon I."/>
            <person name="Castelle C.J."/>
            <person name="Singh A."/>
            <person name="Wilkins M.J."/>
            <person name="Williams K.H."/>
            <person name="Banfield J.F."/>
        </authorList>
    </citation>
    <scope>NUCLEOTIDE SEQUENCE [LARGE SCALE GENOMIC DNA]</scope>
</reference>
<organism evidence="5 6">
    <name type="scientific">Candidatus Yanofskybacteria bacterium GW2011_GWC2_41_9</name>
    <dbReference type="NCBI Taxonomy" id="1619029"/>
    <lineage>
        <taxon>Bacteria</taxon>
        <taxon>Candidatus Yanofskyibacteriota</taxon>
    </lineage>
</organism>
<name>A0A0G0ZY72_9BACT</name>
<evidence type="ECO:0000313" key="5">
    <source>
        <dbReference type="EMBL" id="KKS26991.1"/>
    </source>
</evidence>
<dbReference type="InterPro" id="IPR045006">
    <property type="entry name" value="CHLI-like"/>
</dbReference>
<dbReference type="PANTHER" id="PTHR32039:SF7">
    <property type="entry name" value="COMPETENCE PROTEIN COMM"/>
    <property type="match status" value="1"/>
</dbReference>
<evidence type="ECO:0000256" key="3">
    <source>
        <dbReference type="ARBA" id="ARBA00022840"/>
    </source>
</evidence>
<dbReference type="PATRIC" id="fig|1619029.3.peg.263"/>
<dbReference type="PRINTS" id="PR01657">
    <property type="entry name" value="MCMFAMILY"/>
</dbReference>
<protein>
    <submittedName>
        <fullName evidence="5">Competence ATPase ComM</fullName>
    </submittedName>
</protein>
<dbReference type="InterPro" id="IPR000523">
    <property type="entry name" value="Mg_chelatse_chII-like_cat_dom"/>
</dbReference>
<dbReference type="InterPro" id="IPR001208">
    <property type="entry name" value="MCM_dom"/>
</dbReference>
<dbReference type="InterPro" id="IPR004482">
    <property type="entry name" value="Mg_chelat-rel"/>
</dbReference>
<dbReference type="InterPro" id="IPR027417">
    <property type="entry name" value="P-loop_NTPase"/>
</dbReference>
<gene>
    <name evidence="5" type="ORF">UU84_C0012G0006</name>
</gene>
<dbReference type="SUPFAM" id="SSF52540">
    <property type="entry name" value="P-loop containing nucleoside triphosphate hydrolases"/>
    <property type="match status" value="1"/>
</dbReference>
<feature type="domain" description="AAA+ ATPase" evidence="4">
    <location>
        <begin position="216"/>
        <end position="398"/>
    </location>
</feature>